<dbReference type="RefSeq" id="WP_044297087.1">
    <property type="nucleotide sequence ID" value="NZ_CAUSDN010000044.1"/>
</dbReference>
<dbReference type="Pfam" id="PF18937">
    <property type="entry name" value="DUF5685"/>
    <property type="match status" value="1"/>
</dbReference>
<name>A0A4U8Q3H2_9FIRM</name>
<keyword evidence="2" id="KW-1185">Reference proteome</keyword>
<dbReference type="InterPro" id="IPR043740">
    <property type="entry name" value="DUF5685"/>
</dbReference>
<dbReference type="STRING" id="180332.GCA_000797495_02936"/>
<evidence type="ECO:0000313" key="1">
    <source>
        <dbReference type="EMBL" id="TLC99280.1"/>
    </source>
</evidence>
<dbReference type="EMBL" id="QGQD01000072">
    <property type="protein sequence ID" value="TLC99280.1"/>
    <property type="molecule type" value="Genomic_DNA"/>
</dbReference>
<comment type="caution">
    <text evidence="1">The sequence shown here is derived from an EMBL/GenBank/DDBJ whole genome shotgun (WGS) entry which is preliminary data.</text>
</comment>
<gene>
    <name evidence="1" type="ORF">DSM106044_03880</name>
</gene>
<accession>A0A4U8Q3H2</accession>
<evidence type="ECO:0000313" key="2">
    <source>
        <dbReference type="Proteomes" id="UP000306509"/>
    </source>
</evidence>
<dbReference type="Proteomes" id="UP000306509">
    <property type="component" value="Unassembled WGS sequence"/>
</dbReference>
<proteinExistence type="predicted"/>
<sequence>MFGYVTINQDEIKIKDYKTYRAYYCGLCKRLGKQYGVRGKVLLTFDMTFLGLLLSSLYESQGELKMQRCALHPTKKELIAENEMLDYAADMNVLLAYHNFMDDWFDDHNAAKLTLAKMIHKKYKETAERYPRQRRAIQRYMKKMRECEVRKEKDLDVAAGLTGTVLKELFMYKKDEWKEPLGQMGFYLGKFIYLMDAYEDVEKDKKAGNYNPLIPMMTDADYAGKCKDIMMLMMAECSRAFERLPILENVDILRNILYSGVWVKYEKVTKERAGNKNDNGSI</sequence>
<reference evidence="1 2" key="1">
    <citation type="journal article" date="2019" name="Anaerobe">
        <title>Detection of Robinsoniella peoriensis in multiple bone samples of a trauma patient.</title>
        <authorList>
            <person name="Schrottner P."/>
            <person name="Hartwich K."/>
            <person name="Bunk B."/>
            <person name="Schober I."/>
            <person name="Helbig S."/>
            <person name="Rudolph W.W."/>
            <person name="Gunzer F."/>
        </authorList>
    </citation>
    <scope>NUCLEOTIDE SEQUENCE [LARGE SCALE GENOMIC DNA]</scope>
    <source>
        <strain evidence="1 2">DSM 106044</strain>
    </source>
</reference>
<dbReference type="AlphaFoldDB" id="A0A4U8Q3H2"/>
<organism evidence="1 2">
    <name type="scientific">Robinsoniella peoriensis</name>
    <dbReference type="NCBI Taxonomy" id="180332"/>
    <lineage>
        <taxon>Bacteria</taxon>
        <taxon>Bacillati</taxon>
        <taxon>Bacillota</taxon>
        <taxon>Clostridia</taxon>
        <taxon>Lachnospirales</taxon>
        <taxon>Lachnospiraceae</taxon>
        <taxon>Robinsoniella</taxon>
    </lineage>
</organism>
<protein>
    <submittedName>
        <fullName evidence="1">Uncharacterized protein</fullName>
    </submittedName>
</protein>